<comment type="caution">
    <text evidence="2">The sequence shown here is derived from an EMBL/GenBank/DDBJ whole genome shotgun (WGS) entry which is preliminary data.</text>
</comment>
<gene>
    <name evidence="2" type="ORF">LLUT_LOCUS19346</name>
</gene>
<dbReference type="EMBL" id="CAXHTB010000013">
    <property type="protein sequence ID" value="CAL0318286.1"/>
    <property type="molecule type" value="Genomic_DNA"/>
</dbReference>
<name>A0AAV1X957_LUPLU</name>
<organism evidence="2 3">
    <name type="scientific">Lupinus luteus</name>
    <name type="common">European yellow lupine</name>
    <dbReference type="NCBI Taxonomy" id="3873"/>
    <lineage>
        <taxon>Eukaryota</taxon>
        <taxon>Viridiplantae</taxon>
        <taxon>Streptophyta</taxon>
        <taxon>Embryophyta</taxon>
        <taxon>Tracheophyta</taxon>
        <taxon>Spermatophyta</taxon>
        <taxon>Magnoliopsida</taxon>
        <taxon>eudicotyledons</taxon>
        <taxon>Gunneridae</taxon>
        <taxon>Pentapetalae</taxon>
        <taxon>rosids</taxon>
        <taxon>fabids</taxon>
        <taxon>Fabales</taxon>
        <taxon>Fabaceae</taxon>
        <taxon>Papilionoideae</taxon>
        <taxon>50 kb inversion clade</taxon>
        <taxon>genistoids sensu lato</taxon>
        <taxon>core genistoids</taxon>
        <taxon>Genisteae</taxon>
        <taxon>Lupinus</taxon>
    </lineage>
</organism>
<protein>
    <submittedName>
        <fullName evidence="2">Uncharacterized protein</fullName>
    </submittedName>
</protein>
<sequence>MLFELFLRVKLKLKHISLNIFLIRLFNCFISFFLYNKKALRVICIRDFFILNFPNLNGTLFIGFWLL</sequence>
<evidence type="ECO:0000313" key="3">
    <source>
        <dbReference type="Proteomes" id="UP001497480"/>
    </source>
</evidence>
<dbReference type="AlphaFoldDB" id="A0AAV1X957"/>
<keyword evidence="1" id="KW-0472">Membrane</keyword>
<accession>A0AAV1X957</accession>
<reference evidence="2 3" key="1">
    <citation type="submission" date="2024-03" db="EMBL/GenBank/DDBJ databases">
        <authorList>
            <person name="Martinez-Hernandez J."/>
        </authorList>
    </citation>
    <scope>NUCLEOTIDE SEQUENCE [LARGE SCALE GENOMIC DNA]</scope>
</reference>
<feature type="transmembrane region" description="Helical" evidence="1">
    <location>
        <begin position="48"/>
        <end position="66"/>
    </location>
</feature>
<dbReference type="Proteomes" id="UP001497480">
    <property type="component" value="Unassembled WGS sequence"/>
</dbReference>
<evidence type="ECO:0000256" key="1">
    <source>
        <dbReference type="SAM" id="Phobius"/>
    </source>
</evidence>
<feature type="transmembrane region" description="Helical" evidence="1">
    <location>
        <begin position="16"/>
        <end position="36"/>
    </location>
</feature>
<keyword evidence="1" id="KW-1133">Transmembrane helix</keyword>
<keyword evidence="3" id="KW-1185">Reference proteome</keyword>
<proteinExistence type="predicted"/>
<evidence type="ECO:0000313" key="2">
    <source>
        <dbReference type="EMBL" id="CAL0318286.1"/>
    </source>
</evidence>
<keyword evidence="1" id="KW-0812">Transmembrane</keyword>